<evidence type="ECO:0000256" key="2">
    <source>
        <dbReference type="ARBA" id="ARBA00006175"/>
    </source>
</evidence>
<evidence type="ECO:0000256" key="3">
    <source>
        <dbReference type="ARBA" id="ARBA00022692"/>
    </source>
</evidence>
<accession>A0ABR4CNW8</accession>
<feature type="region of interest" description="Disordered" evidence="9">
    <location>
        <begin position="412"/>
        <end position="475"/>
    </location>
</feature>
<name>A0ABR4CNW8_9HELO</name>
<feature type="transmembrane region" description="Helical" evidence="10">
    <location>
        <begin position="346"/>
        <end position="363"/>
    </location>
</feature>
<comment type="catalytic activity">
    <reaction evidence="7">
        <text>H2O(in) = H2O(out)</text>
        <dbReference type="Rhea" id="RHEA:29667"/>
        <dbReference type="ChEBI" id="CHEBI:15377"/>
    </reaction>
</comment>
<feature type="transmembrane region" description="Helical" evidence="10">
    <location>
        <begin position="301"/>
        <end position="321"/>
    </location>
</feature>
<dbReference type="SUPFAM" id="SSF81338">
    <property type="entry name" value="Aquaporin-like"/>
    <property type="match status" value="1"/>
</dbReference>
<dbReference type="PANTHER" id="PTHR19139:SF283">
    <property type="entry name" value="AQUAPORIN"/>
    <property type="match status" value="1"/>
</dbReference>
<dbReference type="Gene3D" id="1.20.1080.10">
    <property type="entry name" value="Glycerol uptake facilitator protein"/>
    <property type="match status" value="1"/>
</dbReference>
<comment type="similarity">
    <text evidence="2 8">Belongs to the MIP/aquaporin (TC 1.A.8) family.</text>
</comment>
<proteinExistence type="inferred from homology"/>
<keyword evidence="8" id="KW-0813">Transport</keyword>
<dbReference type="PRINTS" id="PR00783">
    <property type="entry name" value="MINTRINSICP"/>
</dbReference>
<feature type="compositionally biased region" description="Basic and acidic residues" evidence="9">
    <location>
        <begin position="74"/>
        <end position="88"/>
    </location>
</feature>
<comment type="caution">
    <text evidence="11">The sequence shown here is derived from an EMBL/GenBank/DDBJ whole genome shotgun (WGS) entry which is preliminary data.</text>
</comment>
<reference evidence="11 12" key="1">
    <citation type="journal article" date="2024" name="Commun. Biol.">
        <title>Comparative genomic analysis of thermophilic fungi reveals convergent evolutionary adaptations and gene losses.</title>
        <authorList>
            <person name="Steindorff A.S."/>
            <person name="Aguilar-Pontes M.V."/>
            <person name="Robinson A.J."/>
            <person name="Andreopoulos B."/>
            <person name="LaButti K."/>
            <person name="Kuo A."/>
            <person name="Mondo S."/>
            <person name="Riley R."/>
            <person name="Otillar R."/>
            <person name="Haridas S."/>
            <person name="Lipzen A."/>
            <person name="Grimwood J."/>
            <person name="Schmutz J."/>
            <person name="Clum A."/>
            <person name="Reid I.D."/>
            <person name="Moisan M.C."/>
            <person name="Butler G."/>
            <person name="Nguyen T.T.M."/>
            <person name="Dewar K."/>
            <person name="Conant G."/>
            <person name="Drula E."/>
            <person name="Henrissat B."/>
            <person name="Hansel C."/>
            <person name="Singer S."/>
            <person name="Hutchinson M.I."/>
            <person name="de Vries R.P."/>
            <person name="Natvig D.O."/>
            <person name="Powell A.J."/>
            <person name="Tsang A."/>
            <person name="Grigoriev I.V."/>
        </authorList>
    </citation>
    <scope>NUCLEOTIDE SEQUENCE [LARGE SCALE GENOMIC DNA]</scope>
    <source>
        <strain evidence="11 12">CBS 494.80</strain>
    </source>
</reference>
<evidence type="ECO:0000313" key="12">
    <source>
        <dbReference type="Proteomes" id="UP001595075"/>
    </source>
</evidence>
<evidence type="ECO:0000256" key="7">
    <source>
        <dbReference type="ARBA" id="ARBA00034651"/>
    </source>
</evidence>
<keyword evidence="5 10" id="KW-1133">Transmembrane helix</keyword>
<dbReference type="PANTHER" id="PTHR19139">
    <property type="entry name" value="AQUAPORIN TRANSPORTER"/>
    <property type="match status" value="1"/>
</dbReference>
<sequence>MSTTNPQFSNPGPGQATTTTQHFQEKPPGAQSNGDPQPPQSGYGMRQRYRENANQNISQRDHNYNAPIGGYGRYSDDTYRSGDTYDDRRHHHHPHLHRSHDHHHRRQVRHRLHQKHKQDGAIPMRMTFTKWMHSESKNHTVAFMGEFVGTFMFLFFAFAGTQVANIGVGDSTNQSTTGSATGFNPQVLLYIALSFGFSLMVNAWVFFRISGGLFNPAVTLSLALIGALSPLRAVLIFLAQITGATFSAYIVSVLFPTSFNVRTTLASGTTAAQGVFIEALCTAELVFAIIMLAGEKHRSTFIAPVGIGLALFISELVAVYYTGGSLNPARSFAPCAVTHDFDNDHWIYWVGPCIGALLATGFYKLNKILEYEMVNPGQDGDEENDPTKNPEHEVAQAVEERAIEVEEIQAVEQEGGFDNLSTDGSVAALDPDVMEADPAADLDRHVSGARSSTHNGVTKEDIEAQWPKGSQHENR</sequence>
<feature type="compositionally biased region" description="Basic residues" evidence="9">
    <location>
        <begin position="89"/>
        <end position="107"/>
    </location>
</feature>
<evidence type="ECO:0000313" key="11">
    <source>
        <dbReference type="EMBL" id="KAL2071237.1"/>
    </source>
</evidence>
<evidence type="ECO:0000256" key="1">
    <source>
        <dbReference type="ARBA" id="ARBA00004141"/>
    </source>
</evidence>
<evidence type="ECO:0000256" key="8">
    <source>
        <dbReference type="RuleBase" id="RU000477"/>
    </source>
</evidence>
<feature type="transmembrane region" description="Helical" evidence="10">
    <location>
        <begin position="271"/>
        <end position="294"/>
    </location>
</feature>
<dbReference type="InterPro" id="IPR023271">
    <property type="entry name" value="Aquaporin-like"/>
</dbReference>
<dbReference type="InterPro" id="IPR000425">
    <property type="entry name" value="MIP"/>
</dbReference>
<feature type="transmembrane region" description="Helical" evidence="10">
    <location>
        <begin position="141"/>
        <end position="167"/>
    </location>
</feature>
<dbReference type="Proteomes" id="UP001595075">
    <property type="component" value="Unassembled WGS sequence"/>
</dbReference>
<evidence type="ECO:0000256" key="9">
    <source>
        <dbReference type="SAM" id="MobiDB-lite"/>
    </source>
</evidence>
<evidence type="ECO:0008006" key="13">
    <source>
        <dbReference type="Google" id="ProtNLM"/>
    </source>
</evidence>
<protein>
    <recommendedName>
        <fullName evidence="13">Aquaporin</fullName>
    </recommendedName>
</protein>
<feature type="compositionally biased region" description="Polar residues" evidence="9">
    <location>
        <begin position="1"/>
        <end position="22"/>
    </location>
</feature>
<keyword evidence="6 10" id="KW-0472">Membrane</keyword>
<feature type="region of interest" description="Disordered" evidence="9">
    <location>
        <begin position="1"/>
        <end position="107"/>
    </location>
</feature>
<dbReference type="InterPro" id="IPR034294">
    <property type="entry name" value="Aquaporin_transptr"/>
</dbReference>
<keyword evidence="4" id="KW-0677">Repeat</keyword>
<keyword evidence="12" id="KW-1185">Reference proteome</keyword>
<comment type="subcellular location">
    <subcellularLocation>
        <location evidence="1">Membrane</location>
        <topology evidence="1">Multi-pass membrane protein</topology>
    </subcellularLocation>
</comment>
<evidence type="ECO:0000256" key="4">
    <source>
        <dbReference type="ARBA" id="ARBA00022737"/>
    </source>
</evidence>
<keyword evidence="3 8" id="KW-0812">Transmembrane</keyword>
<evidence type="ECO:0000256" key="10">
    <source>
        <dbReference type="SAM" id="Phobius"/>
    </source>
</evidence>
<feature type="transmembrane region" description="Helical" evidence="10">
    <location>
        <begin position="219"/>
        <end position="251"/>
    </location>
</feature>
<dbReference type="Pfam" id="PF00230">
    <property type="entry name" value="MIP"/>
    <property type="match status" value="1"/>
</dbReference>
<evidence type="ECO:0000256" key="5">
    <source>
        <dbReference type="ARBA" id="ARBA00022989"/>
    </source>
</evidence>
<dbReference type="EMBL" id="JAZHXI010000005">
    <property type="protein sequence ID" value="KAL2071237.1"/>
    <property type="molecule type" value="Genomic_DNA"/>
</dbReference>
<evidence type="ECO:0000256" key="6">
    <source>
        <dbReference type="ARBA" id="ARBA00023136"/>
    </source>
</evidence>
<organism evidence="11 12">
    <name type="scientific">Oculimacula yallundae</name>
    <dbReference type="NCBI Taxonomy" id="86028"/>
    <lineage>
        <taxon>Eukaryota</taxon>
        <taxon>Fungi</taxon>
        <taxon>Dikarya</taxon>
        <taxon>Ascomycota</taxon>
        <taxon>Pezizomycotina</taxon>
        <taxon>Leotiomycetes</taxon>
        <taxon>Helotiales</taxon>
        <taxon>Ploettnerulaceae</taxon>
        <taxon>Oculimacula</taxon>
    </lineage>
</organism>
<gene>
    <name evidence="11" type="ORF">VTL71DRAFT_12472</name>
</gene>